<accession>A0ABV9PVM5</accession>
<dbReference type="InterPro" id="IPR036388">
    <property type="entry name" value="WH-like_DNA-bd_sf"/>
</dbReference>
<organism evidence="9 10">
    <name type="scientific">Effusibacillus consociatus</name>
    <dbReference type="NCBI Taxonomy" id="1117041"/>
    <lineage>
        <taxon>Bacteria</taxon>
        <taxon>Bacillati</taxon>
        <taxon>Bacillota</taxon>
        <taxon>Bacilli</taxon>
        <taxon>Bacillales</taxon>
        <taxon>Alicyclobacillaceae</taxon>
        <taxon>Effusibacillus</taxon>
    </lineage>
</organism>
<comment type="similarity">
    <text evidence="1 6">Belongs to the sigma-70 factor family. ECF subfamily.</text>
</comment>
<dbReference type="SUPFAM" id="SSF88659">
    <property type="entry name" value="Sigma3 and sigma4 domains of RNA polymerase sigma factors"/>
    <property type="match status" value="1"/>
</dbReference>
<dbReference type="NCBIfam" id="TIGR02937">
    <property type="entry name" value="sigma70-ECF"/>
    <property type="match status" value="1"/>
</dbReference>
<dbReference type="Pfam" id="PF04542">
    <property type="entry name" value="Sigma70_r2"/>
    <property type="match status" value="1"/>
</dbReference>
<evidence type="ECO:0000256" key="3">
    <source>
        <dbReference type="ARBA" id="ARBA00023082"/>
    </source>
</evidence>
<keyword evidence="4 6" id="KW-0238">DNA-binding</keyword>
<dbReference type="InterPro" id="IPR014284">
    <property type="entry name" value="RNA_pol_sigma-70_dom"/>
</dbReference>
<name>A0ABV9PVM5_9BACL</name>
<dbReference type="InterPro" id="IPR013249">
    <property type="entry name" value="RNA_pol_sigma70_r4_t2"/>
</dbReference>
<keyword evidence="3 6" id="KW-0731">Sigma factor</keyword>
<evidence type="ECO:0000313" key="9">
    <source>
        <dbReference type="EMBL" id="MFC4765835.1"/>
    </source>
</evidence>
<dbReference type="CDD" id="cd06171">
    <property type="entry name" value="Sigma70_r4"/>
    <property type="match status" value="1"/>
</dbReference>
<evidence type="ECO:0000256" key="5">
    <source>
        <dbReference type="ARBA" id="ARBA00023163"/>
    </source>
</evidence>
<evidence type="ECO:0000256" key="2">
    <source>
        <dbReference type="ARBA" id="ARBA00023015"/>
    </source>
</evidence>
<feature type="domain" description="RNA polymerase sigma-70 region 2" evidence="7">
    <location>
        <begin position="11"/>
        <end position="77"/>
    </location>
</feature>
<proteinExistence type="inferred from homology"/>
<dbReference type="InterPro" id="IPR000838">
    <property type="entry name" value="RNA_pol_sigma70_ECF_CS"/>
</dbReference>
<dbReference type="SUPFAM" id="SSF88946">
    <property type="entry name" value="Sigma2 domain of RNA polymerase sigma factors"/>
    <property type="match status" value="1"/>
</dbReference>
<dbReference type="Pfam" id="PF08281">
    <property type="entry name" value="Sigma70_r4_2"/>
    <property type="match status" value="1"/>
</dbReference>
<dbReference type="Gene3D" id="1.10.10.10">
    <property type="entry name" value="Winged helix-like DNA-binding domain superfamily/Winged helix DNA-binding domain"/>
    <property type="match status" value="1"/>
</dbReference>
<evidence type="ECO:0000256" key="4">
    <source>
        <dbReference type="ARBA" id="ARBA00023125"/>
    </source>
</evidence>
<reference evidence="10" key="1">
    <citation type="journal article" date="2019" name="Int. J. Syst. Evol. Microbiol.">
        <title>The Global Catalogue of Microorganisms (GCM) 10K type strain sequencing project: providing services to taxonomists for standard genome sequencing and annotation.</title>
        <authorList>
            <consortium name="The Broad Institute Genomics Platform"/>
            <consortium name="The Broad Institute Genome Sequencing Center for Infectious Disease"/>
            <person name="Wu L."/>
            <person name="Ma J."/>
        </authorList>
    </citation>
    <scope>NUCLEOTIDE SEQUENCE [LARGE SCALE GENOMIC DNA]</scope>
    <source>
        <strain evidence="10">WYCCWR 12678</strain>
    </source>
</reference>
<keyword evidence="5 6" id="KW-0804">Transcription</keyword>
<dbReference type="PANTHER" id="PTHR43133:SF8">
    <property type="entry name" value="RNA POLYMERASE SIGMA FACTOR HI_1459-RELATED"/>
    <property type="match status" value="1"/>
</dbReference>
<dbReference type="InterPro" id="IPR013324">
    <property type="entry name" value="RNA_pol_sigma_r3/r4-like"/>
</dbReference>
<keyword evidence="10" id="KW-1185">Reference proteome</keyword>
<dbReference type="PROSITE" id="PS01063">
    <property type="entry name" value="SIGMA70_ECF"/>
    <property type="match status" value="1"/>
</dbReference>
<dbReference type="RefSeq" id="WP_380023387.1">
    <property type="nucleotide sequence ID" value="NZ_JBHSHC010000002.1"/>
</dbReference>
<sequence length="183" mass="20995">MQNFTERFQEIYSAHFRDIYSYVAYSVGSQSEAEDLTQEVFLKAYRALGSFRGDAEVRTWLYAIARNTLRSYFTRKKPAAAGEEELASLASPDSSPEQVVTDRERLGLLQKALLQLNETQRTVVILRNIHGYSTREAAQILNCTETNIKVQLFRALRKLRKILEVDPSFVLERTVASEEVRPL</sequence>
<dbReference type="InterPro" id="IPR007627">
    <property type="entry name" value="RNA_pol_sigma70_r2"/>
</dbReference>
<keyword evidence="2 6" id="KW-0805">Transcription regulation</keyword>
<evidence type="ECO:0000256" key="1">
    <source>
        <dbReference type="ARBA" id="ARBA00010641"/>
    </source>
</evidence>
<feature type="domain" description="RNA polymerase sigma factor 70 region 4 type 2" evidence="8">
    <location>
        <begin position="108"/>
        <end position="159"/>
    </location>
</feature>
<evidence type="ECO:0000259" key="8">
    <source>
        <dbReference type="Pfam" id="PF08281"/>
    </source>
</evidence>
<evidence type="ECO:0000256" key="6">
    <source>
        <dbReference type="RuleBase" id="RU000716"/>
    </source>
</evidence>
<gene>
    <name evidence="9" type="ORF">ACFO8Q_00235</name>
</gene>
<dbReference type="Gene3D" id="1.10.1740.10">
    <property type="match status" value="1"/>
</dbReference>
<dbReference type="EMBL" id="JBHSHC010000002">
    <property type="protein sequence ID" value="MFC4765835.1"/>
    <property type="molecule type" value="Genomic_DNA"/>
</dbReference>
<dbReference type="Proteomes" id="UP001596002">
    <property type="component" value="Unassembled WGS sequence"/>
</dbReference>
<dbReference type="PANTHER" id="PTHR43133">
    <property type="entry name" value="RNA POLYMERASE ECF-TYPE SIGMA FACTO"/>
    <property type="match status" value="1"/>
</dbReference>
<dbReference type="InterPro" id="IPR039425">
    <property type="entry name" value="RNA_pol_sigma-70-like"/>
</dbReference>
<evidence type="ECO:0000313" key="10">
    <source>
        <dbReference type="Proteomes" id="UP001596002"/>
    </source>
</evidence>
<comment type="caution">
    <text evidence="9">The sequence shown here is derived from an EMBL/GenBank/DDBJ whole genome shotgun (WGS) entry which is preliminary data.</text>
</comment>
<dbReference type="InterPro" id="IPR013325">
    <property type="entry name" value="RNA_pol_sigma_r2"/>
</dbReference>
<protein>
    <recommendedName>
        <fullName evidence="6">RNA polymerase sigma factor</fullName>
    </recommendedName>
</protein>
<evidence type="ECO:0000259" key="7">
    <source>
        <dbReference type="Pfam" id="PF04542"/>
    </source>
</evidence>